<dbReference type="AlphaFoldDB" id="A0A9Q1GPK2"/>
<organism evidence="1 2">
    <name type="scientific">Carnegiea gigantea</name>
    <dbReference type="NCBI Taxonomy" id="171969"/>
    <lineage>
        <taxon>Eukaryota</taxon>
        <taxon>Viridiplantae</taxon>
        <taxon>Streptophyta</taxon>
        <taxon>Embryophyta</taxon>
        <taxon>Tracheophyta</taxon>
        <taxon>Spermatophyta</taxon>
        <taxon>Magnoliopsida</taxon>
        <taxon>eudicotyledons</taxon>
        <taxon>Gunneridae</taxon>
        <taxon>Pentapetalae</taxon>
        <taxon>Caryophyllales</taxon>
        <taxon>Cactineae</taxon>
        <taxon>Cactaceae</taxon>
        <taxon>Cactoideae</taxon>
        <taxon>Echinocereeae</taxon>
        <taxon>Carnegiea</taxon>
    </lineage>
</organism>
<dbReference type="OrthoDB" id="1935089at2759"/>
<sequence length="273" mass="31115">MSNHFPILLKCNPNVDGQNRCNKHFKFENMWFTNPSCSDVFASAWTLTALPDAVHNLILWLENCLEILDTFGHVGSEIRKLEAQLKQNHDATSRRHILEQLRDWRKTKEILWWHRARLNYVVTPRSVPFENYKVSDLIDHASGCWGESWIKNIFLPCDARLLADNLIWHYHSRGSFTIRSSYHMLVDDALDSSSNHHPKTGICGGLSKVATFLPKSRFFIGGLALTLCLQPITSQQGSLASLCPTAYATMPRTQYLRPCSNAPSLFMSGKKVI</sequence>
<evidence type="ECO:0000313" key="1">
    <source>
        <dbReference type="EMBL" id="KAJ8425212.1"/>
    </source>
</evidence>
<gene>
    <name evidence="1" type="ORF">Cgig2_011801</name>
</gene>
<reference evidence="1" key="1">
    <citation type="submission" date="2022-04" db="EMBL/GenBank/DDBJ databases">
        <title>Carnegiea gigantea Genome sequencing and assembly v2.</title>
        <authorList>
            <person name="Copetti D."/>
            <person name="Sanderson M.J."/>
            <person name="Burquez A."/>
            <person name="Wojciechowski M.F."/>
        </authorList>
    </citation>
    <scope>NUCLEOTIDE SEQUENCE</scope>
    <source>
        <strain evidence="1">SGP5-SGP5p</strain>
        <tissue evidence="1">Aerial part</tissue>
    </source>
</reference>
<dbReference type="EMBL" id="JAKOGI010001518">
    <property type="protein sequence ID" value="KAJ8425212.1"/>
    <property type="molecule type" value="Genomic_DNA"/>
</dbReference>
<protein>
    <submittedName>
        <fullName evidence="1">Uncharacterized protein</fullName>
    </submittedName>
</protein>
<accession>A0A9Q1GPK2</accession>
<comment type="caution">
    <text evidence="1">The sequence shown here is derived from an EMBL/GenBank/DDBJ whole genome shotgun (WGS) entry which is preliminary data.</text>
</comment>
<evidence type="ECO:0000313" key="2">
    <source>
        <dbReference type="Proteomes" id="UP001153076"/>
    </source>
</evidence>
<keyword evidence="2" id="KW-1185">Reference proteome</keyword>
<dbReference type="Proteomes" id="UP001153076">
    <property type="component" value="Unassembled WGS sequence"/>
</dbReference>
<name>A0A9Q1GPK2_9CARY</name>
<proteinExistence type="predicted"/>